<dbReference type="OrthoDB" id="5179911at2"/>
<dbReference type="InterPro" id="IPR006016">
    <property type="entry name" value="UspA"/>
</dbReference>
<dbReference type="AlphaFoldDB" id="D3PXI7"/>
<dbReference type="RefSeq" id="WP_013018888.1">
    <property type="nucleotide sequence ID" value="NC_013947.1"/>
</dbReference>
<organism evidence="3 4">
    <name type="scientific">Stackebrandtia nassauensis (strain DSM 44728 / CIP 108903 / NRRL B-16338 / NBRC 102104 / LLR-40K-21)</name>
    <dbReference type="NCBI Taxonomy" id="446470"/>
    <lineage>
        <taxon>Bacteria</taxon>
        <taxon>Bacillati</taxon>
        <taxon>Actinomycetota</taxon>
        <taxon>Actinomycetes</taxon>
        <taxon>Glycomycetales</taxon>
        <taxon>Glycomycetaceae</taxon>
        <taxon>Stackebrandtia</taxon>
    </lineage>
</organism>
<feature type="domain" description="UspA" evidence="2">
    <location>
        <begin position="3"/>
        <end position="139"/>
    </location>
</feature>
<dbReference type="HOGENOM" id="CLU_049301_2_3_11"/>
<dbReference type="PANTHER" id="PTHR46268:SF6">
    <property type="entry name" value="UNIVERSAL STRESS PROTEIN UP12"/>
    <property type="match status" value="1"/>
</dbReference>
<gene>
    <name evidence="3" type="ordered locus">Snas_3659</name>
</gene>
<dbReference type="PRINTS" id="PR01438">
    <property type="entry name" value="UNVRSLSTRESS"/>
</dbReference>
<keyword evidence="4" id="KW-1185">Reference proteome</keyword>
<dbReference type="InterPro" id="IPR014729">
    <property type="entry name" value="Rossmann-like_a/b/a_fold"/>
</dbReference>
<dbReference type="eggNOG" id="COG0589">
    <property type="taxonomic scope" value="Bacteria"/>
</dbReference>
<dbReference type="STRING" id="446470.Snas_3659"/>
<comment type="similarity">
    <text evidence="1">Belongs to the universal stress protein A family.</text>
</comment>
<dbReference type="InterPro" id="IPR006015">
    <property type="entry name" value="Universal_stress_UspA"/>
</dbReference>
<proteinExistence type="inferred from homology"/>
<evidence type="ECO:0000256" key="1">
    <source>
        <dbReference type="ARBA" id="ARBA00008791"/>
    </source>
</evidence>
<evidence type="ECO:0000259" key="2">
    <source>
        <dbReference type="Pfam" id="PF00582"/>
    </source>
</evidence>
<reference evidence="3 4" key="1">
    <citation type="journal article" date="2009" name="Stand. Genomic Sci.">
        <title>Complete genome sequence of Stackebrandtia nassauensis type strain (LLR-40K-21).</title>
        <authorList>
            <person name="Munk C."/>
            <person name="Lapidus A."/>
            <person name="Copeland A."/>
            <person name="Jando M."/>
            <person name="Mayilraj S."/>
            <person name="Glavina Del Rio T."/>
            <person name="Nolan M."/>
            <person name="Chen F."/>
            <person name="Lucas S."/>
            <person name="Tice H."/>
            <person name="Cheng J.F."/>
            <person name="Han C."/>
            <person name="Detter J.C."/>
            <person name="Bruce D."/>
            <person name="Goodwin L."/>
            <person name="Chain P."/>
            <person name="Pitluck S."/>
            <person name="Goker M."/>
            <person name="Ovchinikova G."/>
            <person name="Pati A."/>
            <person name="Ivanova N."/>
            <person name="Mavromatis K."/>
            <person name="Chen A."/>
            <person name="Palaniappan K."/>
            <person name="Land M."/>
            <person name="Hauser L."/>
            <person name="Chang Y.J."/>
            <person name="Jeffries C.D."/>
            <person name="Bristow J."/>
            <person name="Eisen J.A."/>
            <person name="Markowitz V."/>
            <person name="Hugenholtz P."/>
            <person name="Kyrpides N.C."/>
            <person name="Klenk H.P."/>
        </authorList>
    </citation>
    <scope>NUCLEOTIDE SEQUENCE [LARGE SCALE GENOMIC DNA]</scope>
    <source>
        <strain evidence="4">DSM 44728 / CIP 108903 / NRRL B-16338 / NBRC 102104 / LLR-40K-21</strain>
    </source>
</reference>
<protein>
    <submittedName>
        <fullName evidence="3">UspA domain protein</fullName>
    </submittedName>
</protein>
<dbReference type="Pfam" id="PF00582">
    <property type="entry name" value="Usp"/>
    <property type="match status" value="2"/>
</dbReference>
<name>D3PXI7_STANL</name>
<dbReference type="KEGG" id="sna:Snas_3659"/>
<feature type="domain" description="UspA" evidence="2">
    <location>
        <begin position="150"/>
        <end position="288"/>
    </location>
</feature>
<dbReference type="SUPFAM" id="SSF52402">
    <property type="entry name" value="Adenine nucleotide alpha hydrolases-like"/>
    <property type="match status" value="2"/>
</dbReference>
<accession>D3PXI7</accession>
<evidence type="ECO:0000313" key="3">
    <source>
        <dbReference type="EMBL" id="ADD43317.1"/>
    </source>
</evidence>
<dbReference type="Proteomes" id="UP000000844">
    <property type="component" value="Chromosome"/>
</dbReference>
<evidence type="ECO:0000313" key="4">
    <source>
        <dbReference type="Proteomes" id="UP000000844"/>
    </source>
</evidence>
<dbReference type="Gene3D" id="3.40.50.620">
    <property type="entry name" value="HUPs"/>
    <property type="match status" value="2"/>
</dbReference>
<sequence>MTASVMVGFDGSQHSQVAVNWAAQEAQLRRRPLVIVHAFLVLGPLPPESAQAHTRALRAVVGDLVEAEVERVRELAPGIDVSGRIVSGITASVELIEASRDAELLVVGSRGRGAFTELLLGSTASQVAAHALCPAVVVRGPATGDTADPDRVVVGVDGSPLAQAALRFGFEEASLRGARLIAVHAWKHPVSTEPGDMLPLVYDIDALAADEERLLAESLAGWQSKYPDVPVERVCERSDVRRLLKEKSAGARLLVLGSRGHGGFTGLLMGSTTQAMVHHAEAPVAIVHPSTQR</sequence>
<dbReference type="PANTHER" id="PTHR46268">
    <property type="entry name" value="STRESS RESPONSE PROTEIN NHAX"/>
    <property type="match status" value="1"/>
</dbReference>
<dbReference type="EMBL" id="CP001778">
    <property type="protein sequence ID" value="ADD43317.1"/>
    <property type="molecule type" value="Genomic_DNA"/>
</dbReference>